<dbReference type="EMBL" id="KV424006">
    <property type="protein sequence ID" value="KZT54846.1"/>
    <property type="molecule type" value="Genomic_DNA"/>
</dbReference>
<evidence type="ECO:0000313" key="2">
    <source>
        <dbReference type="Proteomes" id="UP000076842"/>
    </source>
</evidence>
<dbReference type="OrthoDB" id="3235423at2759"/>
<accession>A0A165EGV4</accession>
<keyword evidence="2" id="KW-1185">Reference proteome</keyword>
<organism evidence="1 2">
    <name type="scientific">Calocera cornea HHB12733</name>
    <dbReference type="NCBI Taxonomy" id="1353952"/>
    <lineage>
        <taxon>Eukaryota</taxon>
        <taxon>Fungi</taxon>
        <taxon>Dikarya</taxon>
        <taxon>Basidiomycota</taxon>
        <taxon>Agaricomycotina</taxon>
        <taxon>Dacrymycetes</taxon>
        <taxon>Dacrymycetales</taxon>
        <taxon>Dacrymycetaceae</taxon>
        <taxon>Calocera</taxon>
    </lineage>
</organism>
<evidence type="ECO:0000313" key="1">
    <source>
        <dbReference type="EMBL" id="KZT54846.1"/>
    </source>
</evidence>
<evidence type="ECO:0008006" key="3">
    <source>
        <dbReference type="Google" id="ProtNLM"/>
    </source>
</evidence>
<dbReference type="AlphaFoldDB" id="A0A165EGV4"/>
<proteinExistence type="predicted"/>
<sequence length="544" mass="59095">MSSPWSWQQGPPAFMVSAGLPDEVTARTWNRPFWGGELAFAIGNVANPGFSDMLLSCHINIPSTTSLVIDYVRRATRALRWSHPGIAATIAFPPFTSLADFKPEQGRLVYQTAASEKDVSDWLDEVVFDKSFYLSAAEGDLNRALDALKKEIGAITTPRTQWMLKVNFISDAESNKHAVLIQTGHVIFDGIGTFEVLDLWLHELARVLTQEKEGCQWGEEAARLAKAVPDRLPEPWSAQPTPADHPVMKEIYASLQMPPVQFGLPVMHPDAVPTYTGTILKTFAAPLAENLRLAARTNGCGVFSAIVAANYLSILSLNPPTTFDGELHARILPNASDLRAKYLAGGAASKKDRRTWQVASALGGGVISARRLERFLQSDGVVRPGDVWTLARELQAQVTAQAPYQATAAYWVPDAIAMMMASFFSAAPAAIPKDKVVNVSSMGLMDDSLSASYPANSARPVLTISHPVFSGIGPALPSNELGALVHPYTWQRTLFLSFSFPAAALGSVEEQRARDAEGEPTLYGYVERFSGLLRELADTSALPN</sequence>
<dbReference type="InterPro" id="IPR023213">
    <property type="entry name" value="CAT-like_dom_sf"/>
</dbReference>
<protein>
    <recommendedName>
        <fullName evidence="3">CoA-dependent acyltransferase</fullName>
    </recommendedName>
</protein>
<reference evidence="1 2" key="1">
    <citation type="journal article" date="2016" name="Mol. Biol. Evol.">
        <title>Comparative Genomics of Early-Diverging Mushroom-Forming Fungi Provides Insights into the Origins of Lignocellulose Decay Capabilities.</title>
        <authorList>
            <person name="Nagy L.G."/>
            <person name="Riley R."/>
            <person name="Tritt A."/>
            <person name="Adam C."/>
            <person name="Daum C."/>
            <person name="Floudas D."/>
            <person name="Sun H."/>
            <person name="Yadav J.S."/>
            <person name="Pangilinan J."/>
            <person name="Larsson K.H."/>
            <person name="Matsuura K."/>
            <person name="Barry K."/>
            <person name="Labutti K."/>
            <person name="Kuo R."/>
            <person name="Ohm R.A."/>
            <person name="Bhattacharya S.S."/>
            <person name="Shirouzu T."/>
            <person name="Yoshinaga Y."/>
            <person name="Martin F.M."/>
            <person name="Grigoriev I.V."/>
            <person name="Hibbett D.S."/>
        </authorList>
    </citation>
    <scope>NUCLEOTIDE SEQUENCE [LARGE SCALE GENOMIC DNA]</scope>
    <source>
        <strain evidence="1 2">HHB12733</strain>
    </source>
</reference>
<dbReference type="PANTHER" id="PTHR42034">
    <property type="entry name" value="CHROMOSOME 7, WHOLE GENOME SHOTGUN SEQUENCE-RELATED"/>
    <property type="match status" value="1"/>
</dbReference>
<dbReference type="Proteomes" id="UP000076842">
    <property type="component" value="Unassembled WGS sequence"/>
</dbReference>
<name>A0A165EGV4_9BASI</name>
<dbReference type="PANTHER" id="PTHR42034:SF1">
    <property type="entry name" value="CONDENSATION DOMAIN-CONTAINING PROTEIN"/>
    <property type="match status" value="1"/>
</dbReference>
<dbReference type="InParanoid" id="A0A165EGV4"/>
<gene>
    <name evidence="1" type="ORF">CALCODRAFT_372467</name>
</gene>
<dbReference type="Gene3D" id="3.30.559.10">
    <property type="entry name" value="Chloramphenicol acetyltransferase-like domain"/>
    <property type="match status" value="1"/>
</dbReference>